<dbReference type="InterPro" id="IPR042099">
    <property type="entry name" value="ANL_N_sf"/>
</dbReference>
<dbReference type="Gene3D" id="3.40.50.12780">
    <property type="entry name" value="N-terminal domain of ligase-like"/>
    <property type="match status" value="1"/>
</dbReference>
<reference evidence="4" key="1">
    <citation type="submission" date="2016-10" db="EMBL/GenBank/DDBJ databases">
        <authorList>
            <person name="Varghese N."/>
            <person name="Submissions S."/>
        </authorList>
    </citation>
    <scope>NUCLEOTIDE SEQUENCE [LARGE SCALE GENOMIC DNA]</scope>
    <source>
        <strain evidence="4">DSM 40318</strain>
    </source>
</reference>
<organism evidence="3 4">
    <name type="scientific">Streptomyces melanosporofaciens</name>
    <dbReference type="NCBI Taxonomy" id="67327"/>
    <lineage>
        <taxon>Bacteria</taxon>
        <taxon>Bacillati</taxon>
        <taxon>Actinomycetota</taxon>
        <taxon>Actinomycetes</taxon>
        <taxon>Kitasatosporales</taxon>
        <taxon>Streptomycetaceae</taxon>
        <taxon>Streptomyces</taxon>
        <taxon>Streptomyces violaceusniger group</taxon>
    </lineage>
</organism>
<dbReference type="RefSeq" id="WP_093467980.1">
    <property type="nucleotide sequence ID" value="NZ_FNST01000002.1"/>
</dbReference>
<dbReference type="GO" id="GO:0016878">
    <property type="term" value="F:acid-thiol ligase activity"/>
    <property type="evidence" value="ECO:0007669"/>
    <property type="project" value="UniProtKB-ARBA"/>
</dbReference>
<dbReference type="InterPro" id="IPR000873">
    <property type="entry name" value="AMP-dep_synth/lig_dom"/>
</dbReference>
<evidence type="ECO:0000259" key="2">
    <source>
        <dbReference type="Pfam" id="PF13193"/>
    </source>
</evidence>
<dbReference type="PANTHER" id="PTHR43767">
    <property type="entry name" value="LONG-CHAIN-FATTY-ACID--COA LIGASE"/>
    <property type="match status" value="1"/>
</dbReference>
<protein>
    <submittedName>
        <fullName evidence="3">Crotonobetaine/carnitine-CoA ligase</fullName>
    </submittedName>
</protein>
<sequence length="547" mass="59363">MTPTIARGNGDPGLENFSDLADGTVGGLIAARAEEHPDKPALVFEDSELTYGALDAAVTDVARGLLSAGADPGSSVGIFLPNRPEYLLAWLGAARAGLIEVPINTAYKGSFLDYAIRSTGVRVLVTDAALLELLADLPEVPPTLKTVVLVDGDRPHRIPPAMTVQTWNDLLAAGDPAADLPGVAPKDPVATMLTSGTTGRSKGVVYPHLMQLVAARECAVQMATTADERLYTCLPLFHGAAQINISMHAFYAGATVVLGRRFSASRFWDELRTHRVTQFNALGSVLPMLLAQPPSDRDRDHRATKVFAAPAPPQVLHPFEERFGVHVVEGYGLTEIKNVLYNPLGARKVGSLGLPTESSLLEIHDEFGNRAAPGQAGEIVYRPRLANIMFSGYHRDPEATLATMKDLWWHTGDLGYTDEDGYFYFIDRKKDALRRRGENISSHEVESVLLAYPGIVAAAAVGTPSELGEDEVLAVVQLEPGHEPDHMGLFAHCDRSMPHFMVPRYYRFVDRLPVTPNGKVRKHQLRDRGSADAWDALAAGLKPTRHA</sequence>
<dbReference type="InterPro" id="IPR045851">
    <property type="entry name" value="AMP-bd_C_sf"/>
</dbReference>
<dbReference type="Proteomes" id="UP000198609">
    <property type="component" value="Unassembled WGS sequence"/>
</dbReference>
<feature type="domain" description="AMP-dependent synthetase/ligase" evidence="1">
    <location>
        <begin position="31"/>
        <end position="393"/>
    </location>
</feature>
<evidence type="ECO:0000313" key="3">
    <source>
        <dbReference type="EMBL" id="SED25333.1"/>
    </source>
</evidence>
<dbReference type="SUPFAM" id="SSF56801">
    <property type="entry name" value="Acetyl-CoA synthetase-like"/>
    <property type="match status" value="1"/>
</dbReference>
<proteinExistence type="predicted"/>
<dbReference type="PANTHER" id="PTHR43767:SF1">
    <property type="entry name" value="NONRIBOSOMAL PEPTIDE SYNTHASE PES1 (EUROFUNG)-RELATED"/>
    <property type="match status" value="1"/>
</dbReference>
<dbReference type="InterPro" id="IPR050237">
    <property type="entry name" value="ATP-dep_AMP-bd_enzyme"/>
</dbReference>
<keyword evidence="3" id="KW-0436">Ligase</keyword>
<accession>A0A1H4Z5A1</accession>
<gene>
    <name evidence="3" type="ORF">SAMN04490356_7640</name>
</gene>
<dbReference type="Pfam" id="PF00501">
    <property type="entry name" value="AMP-binding"/>
    <property type="match status" value="1"/>
</dbReference>
<evidence type="ECO:0000259" key="1">
    <source>
        <dbReference type="Pfam" id="PF00501"/>
    </source>
</evidence>
<dbReference type="Pfam" id="PF13193">
    <property type="entry name" value="AMP-binding_C"/>
    <property type="match status" value="1"/>
</dbReference>
<feature type="domain" description="AMP-binding enzyme C-terminal" evidence="2">
    <location>
        <begin position="444"/>
        <end position="519"/>
    </location>
</feature>
<keyword evidence="4" id="KW-1185">Reference proteome</keyword>
<evidence type="ECO:0000313" key="4">
    <source>
        <dbReference type="Proteomes" id="UP000198609"/>
    </source>
</evidence>
<dbReference type="AlphaFoldDB" id="A0A1H4Z5A1"/>
<dbReference type="EMBL" id="FNST01000002">
    <property type="protein sequence ID" value="SED25333.1"/>
    <property type="molecule type" value="Genomic_DNA"/>
</dbReference>
<name>A0A1H4Z5A1_STRMJ</name>
<dbReference type="InterPro" id="IPR025110">
    <property type="entry name" value="AMP-bd_C"/>
</dbReference>
<dbReference type="Gene3D" id="3.30.300.30">
    <property type="match status" value="1"/>
</dbReference>